<reference evidence="1" key="1">
    <citation type="submission" date="2020-06" db="EMBL/GenBank/DDBJ databases">
        <authorList>
            <person name="Li T."/>
            <person name="Hu X."/>
            <person name="Zhang T."/>
            <person name="Song X."/>
            <person name="Zhang H."/>
            <person name="Dai N."/>
            <person name="Sheng W."/>
            <person name="Hou X."/>
            <person name="Wei L."/>
        </authorList>
    </citation>
    <scope>NUCLEOTIDE SEQUENCE</scope>
    <source>
        <strain evidence="1">KEN1</strain>
        <tissue evidence="1">Leaf</tissue>
    </source>
</reference>
<name>A0AAW2U4P8_9LAMI</name>
<gene>
    <name evidence="1" type="ORF">Slati_3768100</name>
</gene>
<protein>
    <submittedName>
        <fullName evidence="1">Uncharacterized protein</fullName>
    </submittedName>
</protein>
<evidence type="ECO:0000313" key="1">
    <source>
        <dbReference type="EMBL" id="KAL0411784.1"/>
    </source>
</evidence>
<reference evidence="1" key="2">
    <citation type="journal article" date="2024" name="Plant">
        <title>Genomic evolution and insights into agronomic trait innovations of Sesamum species.</title>
        <authorList>
            <person name="Miao H."/>
            <person name="Wang L."/>
            <person name="Qu L."/>
            <person name="Liu H."/>
            <person name="Sun Y."/>
            <person name="Le M."/>
            <person name="Wang Q."/>
            <person name="Wei S."/>
            <person name="Zheng Y."/>
            <person name="Lin W."/>
            <person name="Duan Y."/>
            <person name="Cao H."/>
            <person name="Xiong S."/>
            <person name="Wang X."/>
            <person name="Wei L."/>
            <person name="Li C."/>
            <person name="Ma Q."/>
            <person name="Ju M."/>
            <person name="Zhao R."/>
            <person name="Li G."/>
            <person name="Mu C."/>
            <person name="Tian Q."/>
            <person name="Mei H."/>
            <person name="Zhang T."/>
            <person name="Gao T."/>
            <person name="Zhang H."/>
        </authorList>
    </citation>
    <scope>NUCLEOTIDE SEQUENCE</scope>
    <source>
        <strain evidence="1">KEN1</strain>
    </source>
</reference>
<accession>A0AAW2U4P8</accession>
<proteinExistence type="predicted"/>
<dbReference type="EMBL" id="JACGWN010000013">
    <property type="protein sequence ID" value="KAL0411784.1"/>
    <property type="molecule type" value="Genomic_DNA"/>
</dbReference>
<comment type="caution">
    <text evidence="1">The sequence shown here is derived from an EMBL/GenBank/DDBJ whole genome shotgun (WGS) entry which is preliminary data.</text>
</comment>
<sequence length="126" mass="14279">MPRVGSRGLRVLALQEKRAFATKNIYNENTGVAKGVFCLPFLLQISSQSAVISGHHSCRLRHCFHRRKLRCITERERGMGVESLGEWLEKALTELYKKMETRIGLDGEIISGLVSYCKMELPLDAK</sequence>
<organism evidence="1">
    <name type="scientific">Sesamum latifolium</name>
    <dbReference type="NCBI Taxonomy" id="2727402"/>
    <lineage>
        <taxon>Eukaryota</taxon>
        <taxon>Viridiplantae</taxon>
        <taxon>Streptophyta</taxon>
        <taxon>Embryophyta</taxon>
        <taxon>Tracheophyta</taxon>
        <taxon>Spermatophyta</taxon>
        <taxon>Magnoliopsida</taxon>
        <taxon>eudicotyledons</taxon>
        <taxon>Gunneridae</taxon>
        <taxon>Pentapetalae</taxon>
        <taxon>asterids</taxon>
        <taxon>lamiids</taxon>
        <taxon>Lamiales</taxon>
        <taxon>Pedaliaceae</taxon>
        <taxon>Sesamum</taxon>
    </lineage>
</organism>
<dbReference type="AlphaFoldDB" id="A0AAW2U4P8"/>